<organism evidence="1 2">
    <name type="scientific">Vibrio cholerae</name>
    <dbReference type="NCBI Taxonomy" id="666"/>
    <lineage>
        <taxon>Bacteria</taxon>
        <taxon>Pseudomonadati</taxon>
        <taxon>Pseudomonadota</taxon>
        <taxon>Gammaproteobacteria</taxon>
        <taxon>Vibrionales</taxon>
        <taxon>Vibrionaceae</taxon>
        <taxon>Vibrio</taxon>
    </lineage>
</organism>
<reference evidence="1 2" key="1">
    <citation type="submission" date="2015-07" db="EMBL/GenBank/DDBJ databases">
        <authorList>
            <consortium name="Pathogen Informatics"/>
        </authorList>
    </citation>
    <scope>NUCLEOTIDE SEQUENCE [LARGE SCALE GENOMIC DNA]</scope>
    <source>
        <strain evidence="1 2">A51</strain>
    </source>
</reference>
<proteinExistence type="predicted"/>
<dbReference type="AlphaFoldDB" id="A0A655TPA6"/>
<evidence type="ECO:0000313" key="1">
    <source>
        <dbReference type="EMBL" id="CSA24705.1"/>
    </source>
</evidence>
<dbReference type="Proteomes" id="UP000044806">
    <property type="component" value="Unassembled WGS sequence"/>
</dbReference>
<accession>A0A655TPA6</accession>
<protein>
    <submittedName>
        <fullName evidence="1">Uncharacterized protein</fullName>
    </submittedName>
</protein>
<gene>
    <name evidence="1" type="ORF">ERS013165_01118</name>
</gene>
<sequence length="123" mass="13769">MAAKAPHSANTEPTLKSIPAVKMTKVIPTAMIALTEVWRRIFSKLSTVKKFGFKKETTTTKNSSAISDFCSINHSLLSSFLRLSDVVLVMVRVLMLYPCFMLREQGYALPHTPLISLDRLRSP</sequence>
<evidence type="ECO:0000313" key="2">
    <source>
        <dbReference type="Proteomes" id="UP000044806"/>
    </source>
</evidence>
<dbReference type="EMBL" id="CWOW01000004">
    <property type="protein sequence ID" value="CSA24705.1"/>
    <property type="molecule type" value="Genomic_DNA"/>
</dbReference>
<name>A0A655TPA6_VIBCL</name>